<sequence>MTPEEITTLRAIGLDLVQGFVAILNETILLTIYGAVMLKASFVFFGRGRWRKRSSLLTMLALLFMFTISITLWCLDMANFIMEMKLSFISDPDLPLDARFDNALKFIFPLIAAVDALYSYMSLVGDGIIIWRVWNLKSYYRPWVIFIPLAFLLGSLVSTLMLTYCVATVGSDIVTGTFQKPPFCKGVQIATYATALATTTTATLLIGLTTYSFRSAIKPMLGKTVVTIGGTTRRRKSPVESLLLLLVESGVLYFLFFAVQLISATPTVHDWIESKPGLSFAFAMFSYCSSVLVGLYPTTIVVLAHMKSGILDDAAATGVTSTLRMAAPTHSGSSGPWPTLQLGSKPIENEIELNSGLHSSAHDISLTRSKPEESRSIEPHV</sequence>
<protein>
    <submittedName>
        <fullName evidence="3">Uncharacterized protein</fullName>
    </submittedName>
</protein>
<dbReference type="AlphaFoldDB" id="A0AAD7K6U1"/>
<feature type="transmembrane region" description="Helical" evidence="2">
    <location>
        <begin position="242"/>
        <end position="262"/>
    </location>
</feature>
<evidence type="ECO:0000313" key="3">
    <source>
        <dbReference type="EMBL" id="KAJ7778337.1"/>
    </source>
</evidence>
<feature type="region of interest" description="Disordered" evidence="1">
    <location>
        <begin position="362"/>
        <end position="381"/>
    </location>
</feature>
<keyword evidence="4" id="KW-1185">Reference proteome</keyword>
<keyword evidence="2" id="KW-1133">Transmembrane helix</keyword>
<dbReference type="EMBL" id="JARKIB010000007">
    <property type="protein sequence ID" value="KAJ7778337.1"/>
    <property type="molecule type" value="Genomic_DNA"/>
</dbReference>
<gene>
    <name evidence="3" type="ORF">B0H16DRAFT_884332</name>
</gene>
<feature type="compositionally biased region" description="Basic and acidic residues" evidence="1">
    <location>
        <begin position="369"/>
        <end position="381"/>
    </location>
</feature>
<feature type="transmembrane region" description="Helical" evidence="2">
    <location>
        <begin position="106"/>
        <end position="131"/>
    </location>
</feature>
<feature type="transmembrane region" description="Helical" evidence="2">
    <location>
        <begin position="57"/>
        <end position="82"/>
    </location>
</feature>
<reference evidence="3" key="1">
    <citation type="submission" date="2023-03" db="EMBL/GenBank/DDBJ databases">
        <title>Massive genome expansion in bonnet fungi (Mycena s.s.) driven by repeated elements and novel gene families across ecological guilds.</title>
        <authorList>
            <consortium name="Lawrence Berkeley National Laboratory"/>
            <person name="Harder C.B."/>
            <person name="Miyauchi S."/>
            <person name="Viragh M."/>
            <person name="Kuo A."/>
            <person name="Thoen E."/>
            <person name="Andreopoulos B."/>
            <person name="Lu D."/>
            <person name="Skrede I."/>
            <person name="Drula E."/>
            <person name="Henrissat B."/>
            <person name="Morin E."/>
            <person name="Kohler A."/>
            <person name="Barry K."/>
            <person name="LaButti K."/>
            <person name="Morin E."/>
            <person name="Salamov A."/>
            <person name="Lipzen A."/>
            <person name="Mereny Z."/>
            <person name="Hegedus B."/>
            <person name="Baldrian P."/>
            <person name="Stursova M."/>
            <person name="Weitz H."/>
            <person name="Taylor A."/>
            <person name="Grigoriev I.V."/>
            <person name="Nagy L.G."/>
            <person name="Martin F."/>
            <person name="Kauserud H."/>
        </authorList>
    </citation>
    <scope>NUCLEOTIDE SEQUENCE</scope>
    <source>
        <strain evidence="3">CBHHK182m</strain>
    </source>
</reference>
<accession>A0AAD7K6U1</accession>
<feature type="transmembrane region" description="Helical" evidence="2">
    <location>
        <begin position="20"/>
        <end position="45"/>
    </location>
</feature>
<evidence type="ECO:0000313" key="4">
    <source>
        <dbReference type="Proteomes" id="UP001215598"/>
    </source>
</evidence>
<feature type="transmembrane region" description="Helical" evidence="2">
    <location>
        <begin position="282"/>
        <end position="304"/>
    </location>
</feature>
<dbReference type="Proteomes" id="UP001215598">
    <property type="component" value="Unassembled WGS sequence"/>
</dbReference>
<feature type="transmembrane region" description="Helical" evidence="2">
    <location>
        <begin position="189"/>
        <end position="213"/>
    </location>
</feature>
<evidence type="ECO:0000256" key="2">
    <source>
        <dbReference type="SAM" id="Phobius"/>
    </source>
</evidence>
<proteinExistence type="predicted"/>
<comment type="caution">
    <text evidence="3">The sequence shown here is derived from an EMBL/GenBank/DDBJ whole genome shotgun (WGS) entry which is preliminary data.</text>
</comment>
<keyword evidence="2" id="KW-0472">Membrane</keyword>
<name>A0AAD7K6U1_9AGAR</name>
<organism evidence="3 4">
    <name type="scientific">Mycena metata</name>
    <dbReference type="NCBI Taxonomy" id="1033252"/>
    <lineage>
        <taxon>Eukaryota</taxon>
        <taxon>Fungi</taxon>
        <taxon>Dikarya</taxon>
        <taxon>Basidiomycota</taxon>
        <taxon>Agaricomycotina</taxon>
        <taxon>Agaricomycetes</taxon>
        <taxon>Agaricomycetidae</taxon>
        <taxon>Agaricales</taxon>
        <taxon>Marasmiineae</taxon>
        <taxon>Mycenaceae</taxon>
        <taxon>Mycena</taxon>
    </lineage>
</organism>
<keyword evidence="2" id="KW-0812">Transmembrane</keyword>
<evidence type="ECO:0000256" key="1">
    <source>
        <dbReference type="SAM" id="MobiDB-lite"/>
    </source>
</evidence>
<feature type="transmembrane region" description="Helical" evidence="2">
    <location>
        <begin position="143"/>
        <end position="169"/>
    </location>
</feature>